<dbReference type="InterPro" id="IPR014777">
    <property type="entry name" value="4pyrrole_Mease_sub1"/>
</dbReference>
<protein>
    <submittedName>
        <fullName evidence="7">Cobalamin biosynthesis bifunctional protein CbiET</fullName>
    </submittedName>
</protein>
<dbReference type="CDD" id="cd02440">
    <property type="entry name" value="AdoMet_MTases"/>
    <property type="match status" value="1"/>
</dbReference>
<dbReference type="Proteomes" id="UP000197153">
    <property type="component" value="Chromosome 4"/>
</dbReference>
<evidence type="ECO:0000256" key="1">
    <source>
        <dbReference type="ARBA" id="ARBA00004953"/>
    </source>
</evidence>
<dbReference type="GO" id="GO:0009236">
    <property type="term" value="P:cobalamin biosynthetic process"/>
    <property type="evidence" value="ECO:0007669"/>
    <property type="project" value="UniProtKB-UniPathway"/>
</dbReference>
<evidence type="ECO:0000313" key="7">
    <source>
        <dbReference type="EMBL" id="ASG25420.1"/>
    </source>
</evidence>
<dbReference type="GO" id="GO:0032259">
    <property type="term" value="P:methylation"/>
    <property type="evidence" value="ECO:0007669"/>
    <property type="project" value="UniProtKB-KW"/>
</dbReference>
<evidence type="ECO:0000256" key="3">
    <source>
        <dbReference type="ARBA" id="ARBA00022603"/>
    </source>
</evidence>
<keyword evidence="4" id="KW-0808">Transferase</keyword>
<dbReference type="InterPro" id="IPR035996">
    <property type="entry name" value="4pyrrol_Methylase_sf"/>
</dbReference>
<dbReference type="AlphaFoldDB" id="A0A248K3J6"/>
<keyword evidence="3" id="KW-0489">Methyltransferase</keyword>
<dbReference type="InterPro" id="IPR029063">
    <property type="entry name" value="SAM-dependent_MTases_sf"/>
</dbReference>
<dbReference type="InterPro" id="IPR006365">
    <property type="entry name" value="Cbl_synth_CobL"/>
</dbReference>
<evidence type="ECO:0000256" key="2">
    <source>
        <dbReference type="ARBA" id="ARBA00022573"/>
    </source>
</evidence>
<dbReference type="EMBL" id="CP022113">
    <property type="protein sequence ID" value="ASG25420.1"/>
    <property type="molecule type" value="Genomic_DNA"/>
</dbReference>
<evidence type="ECO:0000256" key="5">
    <source>
        <dbReference type="ARBA" id="ARBA00022691"/>
    </source>
</evidence>
<reference evidence="7 8" key="1">
    <citation type="submission" date="2017-06" db="EMBL/GenBank/DDBJ databases">
        <title>Complete genome sequence of Nitrospirillum amazonense strain CBAmC, an endophytic nitrogen-fixing and plant growth-promoting bacterium, isolated from sugarcane.</title>
        <authorList>
            <person name="Schwab S."/>
            <person name="dos Santos Teixeira K.R."/>
            <person name="Simoes Araujo J.L."/>
            <person name="Soares Vidal M."/>
            <person name="Borges de Freitas H.R."/>
            <person name="Rivello Crivelaro A.L."/>
            <person name="Bueno de Camargo Nunes A."/>
            <person name="dos Santos C.M."/>
            <person name="Palmeira da Silva Rosa D."/>
            <person name="da Silva Padilha D."/>
            <person name="da Silva E."/>
            <person name="Araujo Terra L."/>
            <person name="Soares Mendes V."/>
            <person name="Farinelli L."/>
            <person name="Magalhaes Cruz L."/>
            <person name="Baldani J.I."/>
        </authorList>
    </citation>
    <scope>NUCLEOTIDE SEQUENCE [LARGE SCALE GENOMIC DNA]</scope>
    <source>
        <strain evidence="7 8">CBAmC</strain>
    </source>
</reference>
<dbReference type="PIRSF" id="PIRSF036428">
    <property type="entry name" value="CobL"/>
    <property type="match status" value="1"/>
</dbReference>
<dbReference type="InterPro" id="IPR014008">
    <property type="entry name" value="Cbl_synth_MTase_CbiT"/>
</dbReference>
<keyword evidence="5" id="KW-0949">S-adenosyl-L-methionine</keyword>
<dbReference type="Gene3D" id="3.40.50.150">
    <property type="entry name" value="Vaccinia Virus protein VP39"/>
    <property type="match status" value="1"/>
</dbReference>
<dbReference type="PANTHER" id="PTHR43182">
    <property type="entry name" value="COBALT-PRECORRIN-6B C(15)-METHYLTRANSFERASE (DECARBOXYLATING)"/>
    <property type="match status" value="1"/>
</dbReference>
<evidence type="ECO:0000259" key="6">
    <source>
        <dbReference type="Pfam" id="PF00590"/>
    </source>
</evidence>
<dbReference type="InterPro" id="IPR012818">
    <property type="entry name" value="CbiE"/>
</dbReference>
<dbReference type="SUPFAM" id="SSF53790">
    <property type="entry name" value="Tetrapyrrole methylase"/>
    <property type="match status" value="1"/>
</dbReference>
<name>A0A248K3J6_9PROT</name>
<dbReference type="KEGG" id="nao:Y958_29270"/>
<dbReference type="CDD" id="cd11644">
    <property type="entry name" value="Precorrin-6Y-MT"/>
    <property type="match status" value="1"/>
</dbReference>
<feature type="domain" description="Tetrapyrrole methylase" evidence="6">
    <location>
        <begin position="14"/>
        <end position="192"/>
    </location>
</feature>
<sequence>MTSTGTPWLTIPWLTIVGIGEDGWEGLSPAARAAVTGSCLLIGGTRHLALVPETAGQERLAWSSPLSDAFPTLLARRGQAVTVLASGDPQWFGIGATLARLVPPAETRVLPAPGAFTLAAARLGWGLQDVACLSLHGRPLEAVIPYLFPGARLLLLSWDGTTPAKLAALLRERGFGPSTLKVLEAMGGPRERLSDAPADAWPDGDTEDLNTIALTCAITPGARVLPRSPGLPDDWFQHDGKITKREVRAVALSHLAPGRGEMLWDVGAGSGSIAIEWLLADPANRAVAVEDRADRMAAIRANALAFGVPNLDFREGAAPDALADLPQPDAVFIGGGLTGAGVVEACWRALRPGGRLVATAVTLETEAALSHWHTALGGSLTRLSVERAVPLGSFRGWRPQMPVTLWRADKPL</sequence>
<dbReference type="Gene3D" id="3.40.1010.10">
    <property type="entry name" value="Cobalt-precorrin-4 Transmethylase, Domain 1"/>
    <property type="match status" value="1"/>
</dbReference>
<dbReference type="NCBIfam" id="TIGR02467">
    <property type="entry name" value="CbiE"/>
    <property type="match status" value="1"/>
</dbReference>
<keyword evidence="8" id="KW-1185">Reference proteome</keyword>
<comment type="pathway">
    <text evidence="1">Cofactor biosynthesis; adenosylcobalamin biosynthesis.</text>
</comment>
<dbReference type="RefSeq" id="WP_088875775.1">
    <property type="nucleotide sequence ID" value="NZ_CP022113.1"/>
</dbReference>
<accession>A0A248K3J6</accession>
<proteinExistence type="predicted"/>
<evidence type="ECO:0000256" key="4">
    <source>
        <dbReference type="ARBA" id="ARBA00022679"/>
    </source>
</evidence>
<dbReference type="GO" id="GO:0008276">
    <property type="term" value="F:protein methyltransferase activity"/>
    <property type="evidence" value="ECO:0007669"/>
    <property type="project" value="InterPro"/>
</dbReference>
<dbReference type="NCBIfam" id="TIGR02469">
    <property type="entry name" value="CbiT"/>
    <property type="match status" value="1"/>
</dbReference>
<dbReference type="InterPro" id="IPR000878">
    <property type="entry name" value="4pyrrol_Mease"/>
</dbReference>
<gene>
    <name evidence="7" type="ORF">Y958_29270</name>
</gene>
<keyword evidence="2" id="KW-0169">Cobalamin biosynthesis</keyword>
<dbReference type="UniPathway" id="UPA00148"/>
<organism evidence="7 8">
    <name type="scientific">Nitrospirillum viridazoti CBAmc</name>
    <dbReference type="NCBI Taxonomy" id="1441467"/>
    <lineage>
        <taxon>Bacteria</taxon>
        <taxon>Pseudomonadati</taxon>
        <taxon>Pseudomonadota</taxon>
        <taxon>Alphaproteobacteria</taxon>
        <taxon>Rhodospirillales</taxon>
        <taxon>Azospirillaceae</taxon>
        <taxon>Nitrospirillum</taxon>
        <taxon>Nitrospirillum viridazoti</taxon>
    </lineage>
</organism>
<dbReference type="PANTHER" id="PTHR43182:SF1">
    <property type="entry name" value="COBALT-PRECORRIN-7 C(5)-METHYLTRANSFERASE"/>
    <property type="match status" value="1"/>
</dbReference>
<evidence type="ECO:0000313" key="8">
    <source>
        <dbReference type="Proteomes" id="UP000197153"/>
    </source>
</evidence>
<dbReference type="SUPFAM" id="SSF53335">
    <property type="entry name" value="S-adenosyl-L-methionine-dependent methyltransferases"/>
    <property type="match status" value="1"/>
</dbReference>
<dbReference type="InterPro" id="IPR050714">
    <property type="entry name" value="Cobalamin_biosynth_MTase"/>
</dbReference>
<dbReference type="Pfam" id="PF00590">
    <property type="entry name" value="TP_methylase"/>
    <property type="match status" value="1"/>
</dbReference>